<dbReference type="EMBL" id="GGEC01090414">
    <property type="protein sequence ID" value="MBX70898.1"/>
    <property type="molecule type" value="Transcribed_RNA"/>
</dbReference>
<evidence type="ECO:0000256" key="1">
    <source>
        <dbReference type="SAM" id="Phobius"/>
    </source>
</evidence>
<reference evidence="2" key="1">
    <citation type="submission" date="2018-02" db="EMBL/GenBank/DDBJ databases">
        <title>Rhizophora mucronata_Transcriptome.</title>
        <authorList>
            <person name="Meera S.P."/>
            <person name="Sreeshan A."/>
            <person name="Augustine A."/>
        </authorList>
    </citation>
    <scope>NUCLEOTIDE SEQUENCE</scope>
    <source>
        <tissue evidence="2">Leaf</tissue>
    </source>
</reference>
<proteinExistence type="predicted"/>
<keyword evidence="1" id="KW-0472">Membrane</keyword>
<accession>A0A2P2QVC2</accession>
<feature type="transmembrane region" description="Helical" evidence="1">
    <location>
        <begin position="20"/>
        <end position="47"/>
    </location>
</feature>
<keyword evidence="1" id="KW-1133">Transmembrane helix</keyword>
<evidence type="ECO:0000313" key="2">
    <source>
        <dbReference type="EMBL" id="MBX70898.1"/>
    </source>
</evidence>
<protein>
    <submittedName>
        <fullName evidence="2">Uncharacterized protein</fullName>
    </submittedName>
</protein>
<sequence length="64" mass="7299">MFLQSLKNSSIIVIEYAVYILSFSLFFLVIMYLLSFFMGCLATVLIIEANLHWSSRAKTQEADG</sequence>
<organism evidence="2">
    <name type="scientific">Rhizophora mucronata</name>
    <name type="common">Asiatic mangrove</name>
    <dbReference type="NCBI Taxonomy" id="61149"/>
    <lineage>
        <taxon>Eukaryota</taxon>
        <taxon>Viridiplantae</taxon>
        <taxon>Streptophyta</taxon>
        <taxon>Embryophyta</taxon>
        <taxon>Tracheophyta</taxon>
        <taxon>Spermatophyta</taxon>
        <taxon>Magnoliopsida</taxon>
        <taxon>eudicotyledons</taxon>
        <taxon>Gunneridae</taxon>
        <taxon>Pentapetalae</taxon>
        <taxon>rosids</taxon>
        <taxon>fabids</taxon>
        <taxon>Malpighiales</taxon>
        <taxon>Rhizophoraceae</taxon>
        <taxon>Rhizophora</taxon>
    </lineage>
</organism>
<name>A0A2P2QVC2_RHIMU</name>
<dbReference type="AlphaFoldDB" id="A0A2P2QVC2"/>
<keyword evidence="1" id="KW-0812">Transmembrane</keyword>